<organism evidence="2 3">
    <name type="scientific">Cerrena zonata</name>
    <dbReference type="NCBI Taxonomy" id="2478898"/>
    <lineage>
        <taxon>Eukaryota</taxon>
        <taxon>Fungi</taxon>
        <taxon>Dikarya</taxon>
        <taxon>Basidiomycota</taxon>
        <taxon>Agaricomycotina</taxon>
        <taxon>Agaricomycetes</taxon>
        <taxon>Polyporales</taxon>
        <taxon>Cerrenaceae</taxon>
        <taxon>Cerrena</taxon>
    </lineage>
</organism>
<dbReference type="InterPro" id="IPR046521">
    <property type="entry name" value="DUF6698"/>
</dbReference>
<evidence type="ECO:0000313" key="2">
    <source>
        <dbReference type="EMBL" id="KAK7696327.1"/>
    </source>
</evidence>
<dbReference type="Proteomes" id="UP001385951">
    <property type="component" value="Unassembled WGS sequence"/>
</dbReference>
<proteinExistence type="predicted"/>
<gene>
    <name evidence="2" type="ORF">QCA50_000981</name>
</gene>
<name>A0AAW0GZU9_9APHY</name>
<feature type="region of interest" description="Disordered" evidence="1">
    <location>
        <begin position="42"/>
        <end position="83"/>
    </location>
</feature>
<feature type="compositionally biased region" description="Acidic residues" evidence="1">
    <location>
        <begin position="58"/>
        <end position="79"/>
    </location>
</feature>
<feature type="compositionally biased region" description="Acidic residues" evidence="1">
    <location>
        <begin position="144"/>
        <end position="153"/>
    </location>
</feature>
<reference evidence="2 3" key="1">
    <citation type="submission" date="2022-09" db="EMBL/GenBank/DDBJ databases">
        <authorList>
            <person name="Palmer J.M."/>
        </authorList>
    </citation>
    <scope>NUCLEOTIDE SEQUENCE [LARGE SCALE GENOMIC DNA]</scope>
    <source>
        <strain evidence="2 3">DSM 7382</strain>
    </source>
</reference>
<dbReference type="EMBL" id="JASBNA010000001">
    <property type="protein sequence ID" value="KAK7696327.1"/>
    <property type="molecule type" value="Genomic_DNA"/>
</dbReference>
<keyword evidence="3" id="KW-1185">Reference proteome</keyword>
<comment type="caution">
    <text evidence="2">The sequence shown here is derived from an EMBL/GenBank/DDBJ whole genome shotgun (WGS) entry which is preliminary data.</text>
</comment>
<feature type="region of interest" description="Disordered" evidence="1">
    <location>
        <begin position="137"/>
        <end position="158"/>
    </location>
</feature>
<sequence length="402" mass="45259">MRPTPLPYQYNLDTAATAPSPQGIPQGRIVTPTNTFRNLNTWTLGATPGREGTATDQAAEDDELKEGEAVGDEGGLGDEGDVKSDVELDVGDGDLYDPKAVDVRVYARTFARMGGVFSAIADIVVKGVTWEKECSDWDKRHPEDEDEEQDDDDPNPRDLKVCDYDDKTCREIEGWNILCDIILMFHETMMDFAVRAFQVKCFGICIALQKEIHICRGNDTSGLKTKCLHYIDYNLEGLKPELSLKDQDSKACHGWSHPMLAAALLPLKYEPTEENIVLAGSHSVQVETHHHIFPHWLYASTQKYNVKDENEGLFLGHYLIHVLRHIYTGPRSVAEGPRSRKRSRKGNNALHMGITELTPRAVAYACCQAHFAISNQDTWDQTYYNFDLTEFYWNIVDLLSSG</sequence>
<dbReference type="AlphaFoldDB" id="A0AAW0GZU9"/>
<evidence type="ECO:0000313" key="3">
    <source>
        <dbReference type="Proteomes" id="UP001385951"/>
    </source>
</evidence>
<protein>
    <submittedName>
        <fullName evidence="2">Uncharacterized protein</fullName>
    </submittedName>
</protein>
<evidence type="ECO:0000256" key="1">
    <source>
        <dbReference type="SAM" id="MobiDB-lite"/>
    </source>
</evidence>
<accession>A0AAW0GZU9</accession>
<dbReference type="Pfam" id="PF20414">
    <property type="entry name" value="DUF6698"/>
    <property type="match status" value="1"/>
</dbReference>